<dbReference type="AlphaFoldDB" id="A0A375Z595"/>
<feature type="region of interest" description="Disordered" evidence="1">
    <location>
        <begin position="108"/>
        <end position="133"/>
    </location>
</feature>
<evidence type="ECO:0000313" key="2">
    <source>
        <dbReference type="EMBL" id="SRX96080.1"/>
    </source>
</evidence>
<gene>
    <name evidence="2" type="ORF">MSP7336_04355</name>
</gene>
<dbReference type="EMBL" id="UEGW01000001">
    <property type="protein sequence ID" value="SRX96080.1"/>
    <property type="molecule type" value="Genomic_DNA"/>
</dbReference>
<dbReference type="RefSeq" id="WP_113964571.1">
    <property type="nucleotide sequence ID" value="NZ_UEGW01000001.1"/>
</dbReference>
<evidence type="ECO:0000256" key="1">
    <source>
        <dbReference type="SAM" id="MobiDB-lite"/>
    </source>
</evidence>
<keyword evidence="3" id="KW-1185">Reference proteome</keyword>
<reference evidence="2 3" key="1">
    <citation type="submission" date="2018-05" db="EMBL/GenBank/DDBJ databases">
        <authorList>
            <consortium name="IHU Genomes"/>
        </authorList>
    </citation>
    <scope>NUCLEOTIDE SEQUENCE [LARGE SCALE GENOMIC DNA]</scope>
    <source>
        <strain evidence="2 3">P7336</strain>
    </source>
</reference>
<proteinExistence type="predicted"/>
<protein>
    <submittedName>
        <fullName evidence="2">Uncharacterized protein</fullName>
    </submittedName>
</protein>
<organism evidence="2 3">
    <name type="scientific">Mycobacterium shimoidei</name>
    <dbReference type="NCBI Taxonomy" id="29313"/>
    <lineage>
        <taxon>Bacteria</taxon>
        <taxon>Bacillati</taxon>
        <taxon>Actinomycetota</taxon>
        <taxon>Actinomycetes</taxon>
        <taxon>Mycobacteriales</taxon>
        <taxon>Mycobacteriaceae</taxon>
        <taxon>Mycobacterium</taxon>
    </lineage>
</organism>
<accession>A0A375Z595</accession>
<dbReference type="Proteomes" id="UP000252015">
    <property type="component" value="Unassembled WGS sequence"/>
</dbReference>
<sequence>MSFHVIAIDDGQHEPASRLPEAAAQLADEVHAAVDALAELDSDASPDAVLAAFAKWSRSPIGRAEGDLLLLMHECGVSVRALVEVTGMSDHAVRDRIGWARADRARNADSAPSWEWDSDLTVPPGVGVREEDR</sequence>
<name>A0A375Z595_MYCSH</name>
<evidence type="ECO:0000313" key="3">
    <source>
        <dbReference type="Proteomes" id="UP000252015"/>
    </source>
</evidence>